<name>A0ABQ8TCZ0_PERAM</name>
<dbReference type="EMBL" id="JAJSOF020000013">
    <property type="protein sequence ID" value="KAJ4443752.1"/>
    <property type="molecule type" value="Genomic_DNA"/>
</dbReference>
<sequence>PNSNSKGSSSEHTFCFGRNWEKVKNKWDNVLNKNVGFSLLEKVSRVISGESVNVPVSIDVSIVPNLKFAPLTSVSVEISFSAFKMILSDKRQRLTVENLEKILVVYCADNYNKVPHTRGDGNVIKVITGRDEEEMAGVNLHIELYHFAVQEESRRLCRVLFDDKAGEDRQKKRREF</sequence>
<protein>
    <submittedName>
        <fullName evidence="1">Uncharacterized protein</fullName>
    </submittedName>
</protein>
<evidence type="ECO:0000313" key="2">
    <source>
        <dbReference type="Proteomes" id="UP001148838"/>
    </source>
</evidence>
<comment type="caution">
    <text evidence="1">The sequence shown here is derived from an EMBL/GenBank/DDBJ whole genome shotgun (WGS) entry which is preliminary data.</text>
</comment>
<dbReference type="InterPro" id="IPR012337">
    <property type="entry name" value="RNaseH-like_sf"/>
</dbReference>
<evidence type="ECO:0000313" key="1">
    <source>
        <dbReference type="EMBL" id="KAJ4443752.1"/>
    </source>
</evidence>
<reference evidence="1 2" key="1">
    <citation type="journal article" date="2022" name="Allergy">
        <title>Genome assembly and annotation of Periplaneta americana reveal a comprehensive cockroach allergen profile.</title>
        <authorList>
            <person name="Wang L."/>
            <person name="Xiong Q."/>
            <person name="Saelim N."/>
            <person name="Wang L."/>
            <person name="Nong W."/>
            <person name="Wan A.T."/>
            <person name="Shi M."/>
            <person name="Liu X."/>
            <person name="Cao Q."/>
            <person name="Hui J.H.L."/>
            <person name="Sookrung N."/>
            <person name="Leung T.F."/>
            <person name="Tungtrongchitr A."/>
            <person name="Tsui S.K.W."/>
        </authorList>
    </citation>
    <scope>NUCLEOTIDE SEQUENCE [LARGE SCALE GENOMIC DNA]</scope>
    <source>
        <strain evidence="1">PWHHKU_190912</strain>
    </source>
</reference>
<dbReference type="Proteomes" id="UP001148838">
    <property type="component" value="Unassembled WGS sequence"/>
</dbReference>
<accession>A0ABQ8TCZ0</accession>
<dbReference type="SUPFAM" id="SSF53098">
    <property type="entry name" value="Ribonuclease H-like"/>
    <property type="match status" value="1"/>
</dbReference>
<organism evidence="1 2">
    <name type="scientific">Periplaneta americana</name>
    <name type="common">American cockroach</name>
    <name type="synonym">Blatta americana</name>
    <dbReference type="NCBI Taxonomy" id="6978"/>
    <lineage>
        <taxon>Eukaryota</taxon>
        <taxon>Metazoa</taxon>
        <taxon>Ecdysozoa</taxon>
        <taxon>Arthropoda</taxon>
        <taxon>Hexapoda</taxon>
        <taxon>Insecta</taxon>
        <taxon>Pterygota</taxon>
        <taxon>Neoptera</taxon>
        <taxon>Polyneoptera</taxon>
        <taxon>Dictyoptera</taxon>
        <taxon>Blattodea</taxon>
        <taxon>Blattoidea</taxon>
        <taxon>Blattidae</taxon>
        <taxon>Blattinae</taxon>
        <taxon>Periplaneta</taxon>
    </lineage>
</organism>
<proteinExistence type="predicted"/>
<keyword evidence="2" id="KW-1185">Reference proteome</keyword>
<feature type="non-terminal residue" evidence="1">
    <location>
        <position position="1"/>
    </location>
</feature>
<gene>
    <name evidence="1" type="ORF">ANN_05530</name>
</gene>